<evidence type="ECO:0000313" key="7">
    <source>
        <dbReference type="Proteomes" id="UP000196036"/>
    </source>
</evidence>
<dbReference type="InterPro" id="IPR014756">
    <property type="entry name" value="Ig_E-set"/>
</dbReference>
<accession>A0A1Y4VGS8</accession>
<keyword evidence="8" id="KW-1185">Reference proteome</keyword>
<dbReference type="EMBL" id="NFLW01000019">
    <property type="protein sequence ID" value="OUQ68658.1"/>
    <property type="molecule type" value="Genomic_DNA"/>
</dbReference>
<dbReference type="SUPFAM" id="SSF81296">
    <property type="entry name" value="E set domains"/>
    <property type="match status" value="1"/>
</dbReference>
<reference evidence="6" key="2">
    <citation type="journal article" date="2018" name="BMC Genomics">
        <title>Whole genome sequencing and function prediction of 133 gut anaerobes isolated from chicken caecum in pure cultures.</title>
        <authorList>
            <person name="Medvecky M."/>
            <person name="Cejkova D."/>
            <person name="Polansky O."/>
            <person name="Karasova D."/>
            <person name="Kubasova T."/>
            <person name="Cizek A."/>
            <person name="Rychlik I."/>
        </authorList>
    </citation>
    <scope>NUCLEOTIDE SEQUENCE</scope>
    <source>
        <strain evidence="6">An109</strain>
    </source>
</reference>
<dbReference type="Proteomes" id="UP000196036">
    <property type="component" value="Unassembled WGS sequence"/>
</dbReference>
<dbReference type="InterPro" id="IPR002909">
    <property type="entry name" value="IPT_dom"/>
</dbReference>
<protein>
    <submittedName>
        <fullName evidence="5">IPT/TIG domain-containing protein</fullName>
    </submittedName>
</protein>
<reference evidence="5" key="4">
    <citation type="submission" date="2023-08" db="EMBL/GenBank/DDBJ databases">
        <title>Mucin Metabolism Genes Underlie the Key Renovations of Bacteroides xylanisolvens Genomes in Captive Great Apes.</title>
        <authorList>
            <person name="Nishida A.H."/>
        </authorList>
    </citation>
    <scope>NUCLEOTIDE SEQUENCE</scope>
    <source>
        <strain evidence="5">P13.H9</strain>
    </source>
</reference>
<dbReference type="Proteomes" id="UP001198461">
    <property type="component" value="Unassembled WGS sequence"/>
</dbReference>
<reference evidence="8 9" key="3">
    <citation type="journal article" date="2019" name="Nat. Med.">
        <title>A library of human gut bacterial isolates paired with longitudinal multiomics data enables mechanistic microbiome research.</title>
        <authorList>
            <person name="Poyet M."/>
            <person name="Groussin M."/>
            <person name="Gibbons S.M."/>
            <person name="Avila-Pacheco J."/>
            <person name="Jiang X."/>
            <person name="Kearney S.M."/>
            <person name="Perrotta A.R."/>
            <person name="Berdy B."/>
            <person name="Zhao S."/>
            <person name="Lieberman T.D."/>
            <person name="Swanson P.K."/>
            <person name="Smith M."/>
            <person name="Roesemann S."/>
            <person name="Alexander J.E."/>
            <person name="Rich S.A."/>
            <person name="Livny J."/>
            <person name="Vlamakis H."/>
            <person name="Clish C."/>
            <person name="Bullock K."/>
            <person name="Deik A."/>
            <person name="Scott J."/>
            <person name="Pierce K.A."/>
            <person name="Xavier R.J."/>
            <person name="Alm E.J."/>
        </authorList>
    </citation>
    <scope>NUCLEOTIDE SEQUENCE [LARGE SCALE GENOMIC DNA]</scope>
    <source>
        <strain evidence="4 9">BIOML-A7</strain>
        <strain evidence="3 8">BIOML-A74</strain>
    </source>
</reference>
<dbReference type="Proteomes" id="UP000435059">
    <property type="component" value="Unassembled WGS sequence"/>
</dbReference>
<gene>
    <name evidence="6" type="ORF">B5E52_10905</name>
    <name evidence="3" type="ORF">GA574_06315</name>
    <name evidence="4" type="ORF">GAZ26_18395</name>
    <name evidence="5" type="ORF">LD004_03985</name>
</gene>
<evidence type="ECO:0000313" key="3">
    <source>
        <dbReference type="EMBL" id="KAB6089649.1"/>
    </source>
</evidence>
<sequence length="429" mass="48148">MKKSIFIILPLILWAFAACDNDDSEWDSGNLGVNSVEGTWQRVGAYPKVLAIFGSDYTSTIQTFDVDDNLVTDYPQGKYRVAGDSLLVYERGFINRFEFDNDELVITYGYNASRQTTYRYTRVEPAEPEEPGVPEDPTVTSEDFPATVTEGELITITGTQLTSIEKVLFGETEAEVISLEKETLIFKVPVFETTATVAVKLVYANGEKEIELSPACQVTVMAWLSYPNLKLGAHRNSTFGSMMIADKGEVVAACILTTEREREVDFATICNSSMDFNLQSPERLGKNLRNCWCEGKRLEGLTSSSEAEDVERLFPNYYSNKTTFLILSETDEAQKAIIDKVKDGKMVELSTDAFAGMDIKRRDIRTFKKDETTKDESIFEVGSVIAFKTPHKGDKIGIMRILSIGVDFTQDSAWNNENATITFDLYYQK</sequence>
<evidence type="ECO:0000313" key="6">
    <source>
        <dbReference type="EMBL" id="OUQ68658.1"/>
    </source>
</evidence>
<dbReference type="Gene3D" id="2.60.40.10">
    <property type="entry name" value="Immunoglobulins"/>
    <property type="match status" value="1"/>
</dbReference>
<dbReference type="EMBL" id="JAIWYE010000011">
    <property type="protein sequence ID" value="MCA4702770.1"/>
    <property type="molecule type" value="Genomic_DNA"/>
</dbReference>
<name>A0A1Y4VGS8_9BACE</name>
<dbReference type="Proteomes" id="UP000471447">
    <property type="component" value="Unassembled WGS sequence"/>
</dbReference>
<comment type="caution">
    <text evidence="6">The sequence shown here is derived from an EMBL/GenBank/DDBJ whole genome shotgun (WGS) entry which is preliminary data.</text>
</comment>
<dbReference type="EMBL" id="WDCG01000023">
    <property type="protein sequence ID" value="KAB6420793.1"/>
    <property type="molecule type" value="Genomic_DNA"/>
</dbReference>
<dbReference type="RefSeq" id="WP_087318226.1">
    <property type="nucleotide sequence ID" value="NZ_CP072212.1"/>
</dbReference>
<keyword evidence="1" id="KW-0732">Signal</keyword>
<proteinExistence type="predicted"/>
<reference evidence="7" key="1">
    <citation type="submission" date="2017-04" db="EMBL/GenBank/DDBJ databases">
        <title>Function of individual gut microbiota members based on whole genome sequencing of pure cultures obtained from chicken caecum.</title>
        <authorList>
            <person name="Medvecky M."/>
            <person name="Cejkova D."/>
            <person name="Polansky O."/>
            <person name="Karasova D."/>
            <person name="Kubasova T."/>
            <person name="Cizek A."/>
            <person name="Rychlik I."/>
        </authorList>
    </citation>
    <scope>NUCLEOTIDE SEQUENCE [LARGE SCALE GENOMIC DNA]</scope>
    <source>
        <strain evidence="7">An109</strain>
    </source>
</reference>
<dbReference type="InterPro" id="IPR013783">
    <property type="entry name" value="Ig-like_fold"/>
</dbReference>
<feature type="signal peptide" evidence="1">
    <location>
        <begin position="1"/>
        <end position="17"/>
    </location>
</feature>
<evidence type="ECO:0000313" key="8">
    <source>
        <dbReference type="Proteomes" id="UP000435059"/>
    </source>
</evidence>
<feature type="chain" id="PRO_5011908115" evidence="1">
    <location>
        <begin position="18"/>
        <end position="429"/>
    </location>
</feature>
<dbReference type="Pfam" id="PF01833">
    <property type="entry name" value="TIG"/>
    <property type="match status" value="1"/>
</dbReference>
<dbReference type="AlphaFoldDB" id="A0A1Y4VGS8"/>
<dbReference type="PROSITE" id="PS51257">
    <property type="entry name" value="PROKAR_LIPOPROTEIN"/>
    <property type="match status" value="1"/>
</dbReference>
<dbReference type="EMBL" id="WDES01000007">
    <property type="protein sequence ID" value="KAB6089649.1"/>
    <property type="molecule type" value="Genomic_DNA"/>
</dbReference>
<evidence type="ECO:0000313" key="9">
    <source>
        <dbReference type="Proteomes" id="UP000471447"/>
    </source>
</evidence>
<evidence type="ECO:0000313" key="4">
    <source>
        <dbReference type="EMBL" id="KAB6420793.1"/>
    </source>
</evidence>
<evidence type="ECO:0000313" key="5">
    <source>
        <dbReference type="EMBL" id="MCA4702770.1"/>
    </source>
</evidence>
<evidence type="ECO:0000256" key="1">
    <source>
        <dbReference type="SAM" id="SignalP"/>
    </source>
</evidence>
<feature type="domain" description="IPT/TIG" evidence="2">
    <location>
        <begin position="145"/>
        <end position="205"/>
    </location>
</feature>
<evidence type="ECO:0000259" key="2">
    <source>
        <dbReference type="Pfam" id="PF01833"/>
    </source>
</evidence>
<organism evidence="6 7">
    <name type="scientific">Bacteroides xylanisolvens</name>
    <dbReference type="NCBI Taxonomy" id="371601"/>
    <lineage>
        <taxon>Bacteria</taxon>
        <taxon>Pseudomonadati</taxon>
        <taxon>Bacteroidota</taxon>
        <taxon>Bacteroidia</taxon>
        <taxon>Bacteroidales</taxon>
        <taxon>Bacteroidaceae</taxon>
        <taxon>Bacteroides</taxon>
    </lineage>
</organism>